<feature type="region of interest" description="Disordered" evidence="6">
    <location>
        <begin position="61"/>
        <end position="80"/>
    </location>
</feature>
<evidence type="ECO:0000256" key="4">
    <source>
        <dbReference type="ARBA" id="ARBA00022737"/>
    </source>
</evidence>
<feature type="compositionally biased region" description="Basic and acidic residues" evidence="6">
    <location>
        <begin position="257"/>
        <end position="268"/>
    </location>
</feature>
<dbReference type="GO" id="GO:0005856">
    <property type="term" value="C:cytoskeleton"/>
    <property type="evidence" value="ECO:0007669"/>
    <property type="project" value="UniProtKB-SubCell"/>
</dbReference>
<feature type="region of interest" description="Disordered" evidence="6">
    <location>
        <begin position="1"/>
        <end position="48"/>
    </location>
</feature>
<keyword evidence="5" id="KW-0206">Cytoskeleton</keyword>
<accession>A0A9P6UJP1</accession>
<feature type="compositionally biased region" description="Low complexity" evidence="6">
    <location>
        <begin position="269"/>
        <end position="296"/>
    </location>
</feature>
<sequence length="484" mass="51786">MTSVSASSQPVPAAPHVKVERRATRDSSRTTTNIVSPTSPTQKPALAINRRFSGVQSKVGSMDAINYKPKPSEKKIQSFKSDFSHVKSKVDAKMDLPTPEVPANTDADAPELPSPGVAVPTTKRPTVITTGISPATLSSRTSRSTIASPSNSPQRALSPPSSRSRSSATITSIRTAASSVISAATQASTIGAPRSPPHSRRSSTSSVPVTSPPMSPTSPARRLSKHIIPTQKASYDHVKSKVSSFENINYAGRGRAGSRDSSADEGNGRSRSPSAMSSSSSTSAAPTSPTSSTGRRSSFKIPPSKKVDYSKVQSKVGSMDNINHAPQGGNLKIFSEKLNAPKVQSKVGSMDNINHAPQGGNLKIFSEQLRAPKVQSKVGSMEYINHTPQGGNLKVFSEKLSFREQAQSKIAKEINIVQFYQSSEMSFDTSIQEGNEEENIESSIIDGSEAEQEDFEPPKNILSVLEEVIEVVEELDFQESPHQQ</sequence>
<dbReference type="Pfam" id="PF00418">
    <property type="entry name" value="Tubulin-binding"/>
    <property type="match status" value="3"/>
</dbReference>
<feature type="compositionally biased region" description="Polar residues" evidence="6">
    <location>
        <begin position="123"/>
        <end position="151"/>
    </location>
</feature>
<dbReference type="PANTHER" id="PTHR11501">
    <property type="entry name" value="MICROTUBULE-ASSOCIATED PROTEIN"/>
    <property type="match status" value="1"/>
</dbReference>
<feature type="compositionally biased region" description="Low complexity" evidence="6">
    <location>
        <begin position="152"/>
        <end position="190"/>
    </location>
</feature>
<feature type="region of interest" description="Disordered" evidence="6">
    <location>
        <begin position="90"/>
        <end position="311"/>
    </location>
</feature>
<organism evidence="7 8">
    <name type="scientific">Linnemannia gamsii</name>
    <dbReference type="NCBI Taxonomy" id="64522"/>
    <lineage>
        <taxon>Eukaryota</taxon>
        <taxon>Fungi</taxon>
        <taxon>Fungi incertae sedis</taxon>
        <taxon>Mucoromycota</taxon>
        <taxon>Mortierellomycotina</taxon>
        <taxon>Mortierellomycetes</taxon>
        <taxon>Mortierellales</taxon>
        <taxon>Mortierellaceae</taxon>
        <taxon>Linnemannia</taxon>
    </lineage>
</organism>
<keyword evidence="8" id="KW-1185">Reference proteome</keyword>
<dbReference type="GO" id="GO:0000226">
    <property type="term" value="P:microtubule cytoskeleton organization"/>
    <property type="evidence" value="ECO:0007669"/>
    <property type="project" value="TreeGrafter"/>
</dbReference>
<dbReference type="Proteomes" id="UP000823405">
    <property type="component" value="Unassembled WGS sequence"/>
</dbReference>
<protein>
    <recommendedName>
        <fullName evidence="9">Microtubule-associated protein</fullName>
    </recommendedName>
</protein>
<feature type="compositionally biased region" description="Basic and acidic residues" evidence="6">
    <location>
        <begin position="17"/>
        <end position="28"/>
    </location>
</feature>
<dbReference type="InterPro" id="IPR027324">
    <property type="entry name" value="MAP2/MAP4/Tau"/>
</dbReference>
<comment type="caution">
    <text evidence="7">The sequence shown here is derived from an EMBL/GenBank/DDBJ whole genome shotgun (WGS) entry which is preliminary data.</text>
</comment>
<keyword evidence="3" id="KW-0597">Phosphoprotein</keyword>
<evidence type="ECO:0008006" key="9">
    <source>
        <dbReference type="Google" id="ProtNLM"/>
    </source>
</evidence>
<dbReference type="OrthoDB" id="206213at2759"/>
<keyword evidence="4" id="KW-0677">Repeat</keyword>
<evidence type="ECO:0000313" key="8">
    <source>
        <dbReference type="Proteomes" id="UP000823405"/>
    </source>
</evidence>
<proteinExistence type="predicted"/>
<dbReference type="EMBL" id="JAAAIN010001220">
    <property type="protein sequence ID" value="KAG0305378.1"/>
    <property type="molecule type" value="Genomic_DNA"/>
</dbReference>
<evidence type="ECO:0000256" key="5">
    <source>
        <dbReference type="ARBA" id="ARBA00023212"/>
    </source>
</evidence>
<evidence type="ECO:0000256" key="6">
    <source>
        <dbReference type="SAM" id="MobiDB-lite"/>
    </source>
</evidence>
<name>A0A9P6UJP1_9FUNG</name>
<reference evidence="7" key="1">
    <citation type="journal article" date="2020" name="Fungal Divers.">
        <title>Resolving the Mortierellaceae phylogeny through synthesis of multi-gene phylogenetics and phylogenomics.</title>
        <authorList>
            <person name="Vandepol N."/>
            <person name="Liber J."/>
            <person name="Desiro A."/>
            <person name="Na H."/>
            <person name="Kennedy M."/>
            <person name="Barry K."/>
            <person name="Grigoriev I.V."/>
            <person name="Miller A.N."/>
            <person name="O'Donnell K."/>
            <person name="Stajich J.E."/>
            <person name="Bonito G."/>
        </authorList>
    </citation>
    <scope>NUCLEOTIDE SEQUENCE</scope>
    <source>
        <strain evidence="7">NVP60</strain>
    </source>
</reference>
<gene>
    <name evidence="7" type="ORF">BGZ97_001130</name>
</gene>
<dbReference type="PROSITE" id="PS51491">
    <property type="entry name" value="TAU_MAP_2"/>
    <property type="match status" value="3"/>
</dbReference>
<comment type="subcellular location">
    <subcellularLocation>
        <location evidence="1">Cytoplasm</location>
        <location evidence="1">Cytoskeleton</location>
    </subcellularLocation>
</comment>
<dbReference type="AlphaFoldDB" id="A0A9P6UJP1"/>
<feature type="compositionally biased region" description="Low complexity" evidence="6">
    <location>
        <begin position="1"/>
        <end position="16"/>
    </location>
</feature>
<evidence type="ECO:0000256" key="3">
    <source>
        <dbReference type="ARBA" id="ARBA00022553"/>
    </source>
</evidence>
<dbReference type="InterPro" id="IPR001084">
    <property type="entry name" value="MAP_tubulin-bd_rpt"/>
</dbReference>
<feature type="compositionally biased region" description="Basic and acidic residues" evidence="6">
    <location>
        <begin position="70"/>
        <end position="80"/>
    </location>
</feature>
<feature type="region of interest" description="Disordered" evidence="6">
    <location>
        <begin position="434"/>
        <end position="455"/>
    </location>
</feature>
<evidence type="ECO:0000256" key="1">
    <source>
        <dbReference type="ARBA" id="ARBA00004245"/>
    </source>
</evidence>
<dbReference type="GO" id="GO:0008017">
    <property type="term" value="F:microtubule binding"/>
    <property type="evidence" value="ECO:0007669"/>
    <property type="project" value="InterPro"/>
</dbReference>
<evidence type="ECO:0000313" key="7">
    <source>
        <dbReference type="EMBL" id="KAG0305378.1"/>
    </source>
</evidence>
<evidence type="ECO:0000256" key="2">
    <source>
        <dbReference type="ARBA" id="ARBA00022490"/>
    </source>
</evidence>
<keyword evidence="2" id="KW-0963">Cytoplasm</keyword>
<feature type="compositionally biased region" description="Polar residues" evidence="6">
    <location>
        <begin position="33"/>
        <end position="42"/>
    </location>
</feature>
<dbReference type="PANTHER" id="PTHR11501:SF18">
    <property type="entry name" value="MICROTUBULE-ASSOCIATED PROTEIN"/>
    <property type="match status" value="1"/>
</dbReference>